<dbReference type="InterPro" id="IPR004589">
    <property type="entry name" value="DNA_helicase_ATP-dep_RecQ"/>
</dbReference>
<comment type="catalytic activity">
    <reaction evidence="16">
        <text>Couples ATP hydrolysis with the unwinding of duplex DNA by translocating in the 3'-5' direction.</text>
        <dbReference type="EC" id="5.6.2.4"/>
    </reaction>
</comment>
<dbReference type="CDD" id="cd18016">
    <property type="entry name" value="DEXHc_RecQ2_BLM"/>
    <property type="match status" value="1"/>
</dbReference>
<dbReference type="Ensembl" id="ENSLLET00000025791.1">
    <property type="protein sequence ID" value="ENSLLEP00000024839.1"/>
    <property type="gene ID" value="ENSLLEG00000015807.1"/>
</dbReference>
<dbReference type="PROSITE" id="PS50967">
    <property type="entry name" value="HRDC"/>
    <property type="match status" value="1"/>
</dbReference>
<feature type="region of interest" description="Disordered" evidence="20">
    <location>
        <begin position="147"/>
        <end position="290"/>
    </location>
</feature>
<dbReference type="InterPro" id="IPR032284">
    <property type="entry name" value="RecQ_Zn-bd"/>
</dbReference>
<proteinExistence type="inferred from homology"/>
<evidence type="ECO:0000256" key="9">
    <source>
        <dbReference type="ARBA" id="ARBA00022806"/>
    </source>
</evidence>
<evidence type="ECO:0000313" key="25">
    <source>
        <dbReference type="Proteomes" id="UP000694569"/>
    </source>
</evidence>
<keyword evidence="6" id="KW-0547">Nucleotide-binding</keyword>
<keyword evidence="5" id="KW-0479">Metal-binding</keyword>
<evidence type="ECO:0000259" key="22">
    <source>
        <dbReference type="PROSITE" id="PS51192"/>
    </source>
</evidence>
<keyword evidence="13" id="KW-0234">DNA repair</keyword>
<keyword evidence="15" id="KW-0539">Nucleus</keyword>
<dbReference type="GO" id="GO:0046872">
    <property type="term" value="F:metal ion binding"/>
    <property type="evidence" value="ECO:0007669"/>
    <property type="project" value="UniProtKB-KW"/>
</dbReference>
<reference evidence="24" key="2">
    <citation type="submission" date="2025-09" db="UniProtKB">
        <authorList>
            <consortium name="Ensembl"/>
        </authorList>
    </citation>
    <scope>IDENTIFICATION</scope>
</reference>
<dbReference type="GeneTree" id="ENSGT00940000156800"/>
<evidence type="ECO:0000256" key="8">
    <source>
        <dbReference type="ARBA" id="ARBA00022801"/>
    </source>
</evidence>
<keyword evidence="10" id="KW-0862">Zinc</keyword>
<evidence type="ECO:0000256" key="18">
    <source>
        <dbReference type="ARBA" id="ARBA00044542"/>
    </source>
</evidence>
<dbReference type="GO" id="GO:0000723">
    <property type="term" value="P:telomere maintenance"/>
    <property type="evidence" value="ECO:0007669"/>
    <property type="project" value="TreeGrafter"/>
</dbReference>
<dbReference type="GO" id="GO:0005694">
    <property type="term" value="C:chromosome"/>
    <property type="evidence" value="ECO:0007669"/>
    <property type="project" value="TreeGrafter"/>
</dbReference>
<dbReference type="GO" id="GO:0005634">
    <property type="term" value="C:nucleus"/>
    <property type="evidence" value="ECO:0007669"/>
    <property type="project" value="UniProtKB-SubCell"/>
</dbReference>
<dbReference type="Pfam" id="PF09382">
    <property type="entry name" value="RQC"/>
    <property type="match status" value="1"/>
</dbReference>
<evidence type="ECO:0000256" key="7">
    <source>
        <dbReference type="ARBA" id="ARBA00022763"/>
    </source>
</evidence>
<comment type="subcellular location">
    <subcellularLocation>
        <location evidence="2">Nucleus</location>
    </subcellularLocation>
</comment>
<dbReference type="GO" id="GO:0000724">
    <property type="term" value="P:double-strand break repair via homologous recombination"/>
    <property type="evidence" value="ECO:0007669"/>
    <property type="project" value="TreeGrafter"/>
</dbReference>
<dbReference type="GO" id="GO:0005524">
    <property type="term" value="F:ATP binding"/>
    <property type="evidence" value="ECO:0007669"/>
    <property type="project" value="UniProtKB-KW"/>
</dbReference>
<dbReference type="GO" id="GO:0009378">
    <property type="term" value="F:four-way junction helicase activity"/>
    <property type="evidence" value="ECO:0007669"/>
    <property type="project" value="TreeGrafter"/>
</dbReference>
<dbReference type="GO" id="GO:0003677">
    <property type="term" value="F:DNA binding"/>
    <property type="evidence" value="ECO:0007669"/>
    <property type="project" value="UniProtKB-KW"/>
</dbReference>
<feature type="domain" description="Helicase C-terminal" evidence="23">
    <location>
        <begin position="888"/>
        <end position="1035"/>
    </location>
</feature>
<dbReference type="SMART" id="SM00487">
    <property type="entry name" value="DEXDc"/>
    <property type="match status" value="1"/>
</dbReference>
<evidence type="ECO:0000256" key="16">
    <source>
        <dbReference type="ARBA" id="ARBA00034617"/>
    </source>
</evidence>
<evidence type="ECO:0000256" key="15">
    <source>
        <dbReference type="ARBA" id="ARBA00023242"/>
    </source>
</evidence>
<dbReference type="Gene3D" id="3.40.50.300">
    <property type="entry name" value="P-loop containing nucleotide triphosphate hydrolases"/>
    <property type="match status" value="2"/>
</dbReference>
<evidence type="ECO:0000256" key="6">
    <source>
        <dbReference type="ARBA" id="ARBA00022741"/>
    </source>
</evidence>
<evidence type="ECO:0000256" key="10">
    <source>
        <dbReference type="ARBA" id="ARBA00022833"/>
    </source>
</evidence>
<evidence type="ECO:0000256" key="5">
    <source>
        <dbReference type="ARBA" id="ARBA00022723"/>
    </source>
</evidence>
<reference evidence="24" key="1">
    <citation type="submission" date="2025-08" db="UniProtKB">
        <authorList>
            <consortium name="Ensembl"/>
        </authorList>
    </citation>
    <scope>IDENTIFICATION</scope>
</reference>
<dbReference type="SUPFAM" id="SSF52540">
    <property type="entry name" value="P-loop containing nucleoside triphosphate hydrolases"/>
    <property type="match status" value="2"/>
</dbReference>
<dbReference type="EC" id="5.6.2.4" evidence="17"/>
<dbReference type="PROSITE" id="PS00690">
    <property type="entry name" value="DEAH_ATP_HELICASE"/>
    <property type="match status" value="1"/>
</dbReference>
<dbReference type="SMART" id="SM00956">
    <property type="entry name" value="RQC"/>
    <property type="match status" value="1"/>
</dbReference>
<name>A0A8C5PLZ9_9ANUR</name>
<evidence type="ECO:0000256" key="3">
    <source>
        <dbReference type="ARBA" id="ARBA00005446"/>
    </source>
</evidence>
<dbReference type="PROSITE" id="PS51192">
    <property type="entry name" value="HELICASE_ATP_BIND_1"/>
    <property type="match status" value="1"/>
</dbReference>
<comment type="similarity">
    <text evidence="3">Belongs to the helicase family. RecQ subfamily.</text>
</comment>
<dbReference type="InterPro" id="IPR044876">
    <property type="entry name" value="HRDC_dom_sf"/>
</dbReference>
<keyword evidence="12" id="KW-0238">DNA-binding</keyword>
<dbReference type="GO" id="GO:0005737">
    <property type="term" value="C:cytoplasm"/>
    <property type="evidence" value="ECO:0007669"/>
    <property type="project" value="TreeGrafter"/>
</dbReference>
<dbReference type="InterPro" id="IPR036388">
    <property type="entry name" value="WH-like_DNA-bd_sf"/>
</dbReference>
<protein>
    <recommendedName>
        <fullName evidence="19">RecQ-like DNA helicase BLM</fullName>
        <ecNumber evidence="17">5.6.2.4</ecNumber>
    </recommendedName>
    <alternativeName>
        <fullName evidence="18">DNA 3'-5' helicase BLM</fullName>
    </alternativeName>
</protein>
<dbReference type="Pfam" id="PF00270">
    <property type="entry name" value="DEAD"/>
    <property type="match status" value="1"/>
</dbReference>
<keyword evidence="14" id="KW-0413">Isomerase</keyword>
<dbReference type="GO" id="GO:0006260">
    <property type="term" value="P:DNA replication"/>
    <property type="evidence" value="ECO:0007669"/>
    <property type="project" value="UniProtKB-KW"/>
</dbReference>
<dbReference type="SUPFAM" id="SSF46785">
    <property type="entry name" value="Winged helix' DNA-binding domain"/>
    <property type="match status" value="1"/>
</dbReference>
<dbReference type="InterPro" id="IPR036390">
    <property type="entry name" value="WH_DNA-bd_sf"/>
</dbReference>
<evidence type="ECO:0000313" key="24">
    <source>
        <dbReference type="Ensembl" id="ENSLLEP00000024839.1"/>
    </source>
</evidence>
<dbReference type="Pfam" id="PF16124">
    <property type="entry name" value="RecQ_Zn_bind"/>
    <property type="match status" value="1"/>
</dbReference>
<dbReference type="InterPro" id="IPR002464">
    <property type="entry name" value="DNA/RNA_helicase_DEAH_CS"/>
</dbReference>
<dbReference type="InterPro" id="IPR002121">
    <property type="entry name" value="HRDC_dom"/>
</dbReference>
<evidence type="ECO:0000256" key="11">
    <source>
        <dbReference type="ARBA" id="ARBA00022840"/>
    </source>
</evidence>
<dbReference type="Pfam" id="PF08072">
    <property type="entry name" value="BDHCT"/>
    <property type="match status" value="1"/>
</dbReference>
<dbReference type="Proteomes" id="UP000694569">
    <property type="component" value="Unplaced"/>
</dbReference>
<feature type="compositionally biased region" description="Basic and acidic residues" evidence="20">
    <location>
        <begin position="1316"/>
        <end position="1327"/>
    </location>
</feature>
<dbReference type="PANTHER" id="PTHR13710:SF153">
    <property type="entry name" value="RECQ-LIKE DNA HELICASE BLM"/>
    <property type="match status" value="1"/>
</dbReference>
<dbReference type="OrthoDB" id="10261556at2759"/>
<dbReference type="PANTHER" id="PTHR13710">
    <property type="entry name" value="DNA HELICASE RECQ FAMILY MEMBER"/>
    <property type="match status" value="1"/>
</dbReference>
<dbReference type="InterPro" id="IPR001650">
    <property type="entry name" value="Helicase_C-like"/>
</dbReference>
<dbReference type="Gene3D" id="1.10.150.80">
    <property type="entry name" value="HRDC domain"/>
    <property type="match status" value="1"/>
</dbReference>
<dbReference type="CDD" id="cd18794">
    <property type="entry name" value="SF2_C_RecQ"/>
    <property type="match status" value="1"/>
</dbReference>
<dbReference type="InterPro" id="IPR010997">
    <property type="entry name" value="HRDC-like_sf"/>
</dbReference>
<dbReference type="SUPFAM" id="SSF47819">
    <property type="entry name" value="HRDC-like"/>
    <property type="match status" value="1"/>
</dbReference>
<feature type="domain" description="HRDC" evidence="21">
    <location>
        <begin position="1221"/>
        <end position="1301"/>
    </location>
</feature>
<feature type="domain" description="Helicase ATP-binding" evidence="22">
    <location>
        <begin position="687"/>
        <end position="862"/>
    </location>
</feature>
<dbReference type="InterPro" id="IPR018982">
    <property type="entry name" value="RQC_domain"/>
</dbReference>
<feature type="compositionally biased region" description="Polar residues" evidence="20">
    <location>
        <begin position="246"/>
        <end position="277"/>
    </location>
</feature>
<dbReference type="PROSITE" id="PS51194">
    <property type="entry name" value="HELICASE_CTER"/>
    <property type="match status" value="1"/>
</dbReference>
<feature type="compositionally biased region" description="Low complexity" evidence="20">
    <location>
        <begin position="187"/>
        <end position="198"/>
    </location>
</feature>
<dbReference type="FunFam" id="3.40.50.300:FF:000537">
    <property type="entry name" value="Bloom syndrome RecQ-like helicase"/>
    <property type="match status" value="1"/>
</dbReference>
<keyword evidence="7" id="KW-0227">DNA damage</keyword>
<dbReference type="SMART" id="SM00341">
    <property type="entry name" value="HRDC"/>
    <property type="match status" value="1"/>
</dbReference>
<dbReference type="NCBIfam" id="TIGR00614">
    <property type="entry name" value="recQ_fam"/>
    <property type="match status" value="1"/>
</dbReference>
<accession>A0A8C5PLZ9</accession>
<dbReference type="InterPro" id="IPR027417">
    <property type="entry name" value="P-loop_NTPase"/>
</dbReference>
<evidence type="ECO:0000256" key="12">
    <source>
        <dbReference type="ARBA" id="ARBA00023125"/>
    </source>
</evidence>
<evidence type="ECO:0000256" key="17">
    <source>
        <dbReference type="ARBA" id="ARBA00034808"/>
    </source>
</evidence>
<keyword evidence="25" id="KW-1185">Reference proteome</keyword>
<evidence type="ECO:0000256" key="2">
    <source>
        <dbReference type="ARBA" id="ARBA00004123"/>
    </source>
</evidence>
<dbReference type="Pfam" id="PF16202">
    <property type="entry name" value="BLM_N"/>
    <property type="match status" value="1"/>
</dbReference>
<dbReference type="FunFam" id="1.10.150.80:FF:000003">
    <property type="entry name" value="Bloom syndrome RecQ-like helicase"/>
    <property type="match status" value="1"/>
</dbReference>
<keyword evidence="11" id="KW-0067">ATP-binding</keyword>
<feature type="region of interest" description="Disordered" evidence="20">
    <location>
        <begin position="1300"/>
        <end position="1366"/>
    </location>
</feature>
<dbReference type="InterPro" id="IPR011545">
    <property type="entry name" value="DEAD/DEAH_box_helicase_dom"/>
</dbReference>
<feature type="compositionally biased region" description="Polar residues" evidence="20">
    <location>
        <begin position="200"/>
        <end position="217"/>
    </location>
</feature>
<evidence type="ECO:0000256" key="19">
    <source>
        <dbReference type="ARBA" id="ARBA00073450"/>
    </source>
</evidence>
<sequence>MATFPQNNLQKQLELFSKSTANKMSLQKPKLNVFTFKKKTSSVGSLSTSICQMKQHVPLKDNTVNVTQEHSPIQNPFSLQKPKVHGNVFFTPRCVRPQETSKPLPLETTLVNHDDPWQGESVPKEIDCYSSFSSTLSKGDWDDIDDFDTSVSPKQPSGRLSKRFQKCIKISPKNNNSEEMKSVKEVPSPQQLSPSKLSSTRESLSPNNGSPRKQSFTKAIHSPERSSPRKLSSTKENPSPKKLNYRQFTDVEQNLSNKNTDSGKFNFSRENPSNRSLGSEKFNSEKVNPSGLNCTDLQTNTANQSLVYMGSSENKGHVEDLCDSIDSPDCSPEVLAQIFANDDCEADFVPPSPADLVPSLSVCTGSLQKKTVSLDIDTDTCANTSDKPSEQGSSSSHVLQNISPQLWAVMCEICDIVDRIPLSEITILSCAKDLQKQRTIWRGLYRKRLVSSNDSVFPSPDAENVYSTAKCSVSADVTPFLHTVHKQSPTESGHMFKFRSANQVNTNSKGALNQKDFKPSTSFQAGVSNLKDSFYFQESVHSICTSSSPQTVKPVPCAKPAIPPSEPVDTCDFDFDIDTFDIEDFDDEDMQCIENSTATPVGQTVLSPYPPIREAQLDTINKQRTPPFKTFSTAPQSRLSGSLLKAAGDPAHERFKGFNFDHSKEMMKIFHKKFGLHRFRTNQLEAINACLCGEDCFILMPTGGGKSLCYQLPGCVSPGVSIVISPLRSLIVDQVQKLTSLDIPATYLTGDKTDAEAGSIYLQLSKKDPIIKLLYVTPEKVCASTRLISTMQNLYERKLLARFVIDEAHCVSQWGHDFRPDYKRLNMLRQKFPTVPVMALTATANPRVQKDILNQLKMTRPQIFTMSFNRDNLKYEVLPKKPKKVAQDCVEWIKKYHPNDSGIIYCLSRKECDTTADALQREGLAALAYHAGLKDSDRDYVQHKWINQDGCKVICATIAFGMGIDKPDVRYVIHATLPKSVEGYYQESGRAGRDGEMSHCLLFYSYSDVTRIRRLIQMEKDGNSQTKQTHFNNLYSMVHYCENVQECHRLQLLAYFGETSFNPNFCKEHPRVACDNCSRAKQFKSRDVTDDVKSIIRFVQNHCCQQSRGRNATSRLTLNMMVDIFLGSKSAKIQTDLFSKGAAYSRHNAERLFRKLVLDRILDEDLYITAHDQAVAYMKLGERAQAVLNGFSKVDFQDTENASSLRKQRASVVVANTSQREEMVKKCQEEVTNLCKRLGKIFGVHYFNIFNTATIKKIAESLSSEPDVLLQIDGVTEDKLEKYGAELVEVLQKYSDWTLPAEDTPQKTTPNTSRRVHTDVDAGERSETSSYFKSKGTKRRNTPSFRRSKKRKTGEGQQSHVKRALTSLPHSELRYARFAGGKRFGSTTEFASSAAARTVTAPGWARRRPCKRSRKRHLWARGRLGADRGSWAMHTMPYPLLRR</sequence>
<keyword evidence="4" id="KW-0235">DNA replication</keyword>
<evidence type="ECO:0000256" key="13">
    <source>
        <dbReference type="ARBA" id="ARBA00023204"/>
    </source>
</evidence>
<dbReference type="GO" id="GO:0043138">
    <property type="term" value="F:3'-5' DNA helicase activity"/>
    <property type="evidence" value="ECO:0007669"/>
    <property type="project" value="UniProtKB-EC"/>
</dbReference>
<dbReference type="Gene3D" id="1.10.10.10">
    <property type="entry name" value="Winged helix-like DNA-binding domain superfamily/Winged helix DNA-binding domain"/>
    <property type="match status" value="1"/>
</dbReference>
<evidence type="ECO:0000259" key="21">
    <source>
        <dbReference type="PROSITE" id="PS50967"/>
    </source>
</evidence>
<feature type="compositionally biased region" description="Basic residues" evidence="20">
    <location>
        <begin position="1335"/>
        <end position="1352"/>
    </location>
</feature>
<dbReference type="InterPro" id="IPR032437">
    <property type="entry name" value="BLM_N"/>
</dbReference>
<evidence type="ECO:0000256" key="20">
    <source>
        <dbReference type="SAM" id="MobiDB-lite"/>
    </source>
</evidence>
<comment type="cofactor">
    <cofactor evidence="1">
        <name>Zn(2+)</name>
        <dbReference type="ChEBI" id="CHEBI:29105"/>
    </cofactor>
</comment>
<dbReference type="SMART" id="SM00490">
    <property type="entry name" value="HELICc"/>
    <property type="match status" value="1"/>
</dbReference>
<dbReference type="GO" id="GO:0016818">
    <property type="term" value="F:hydrolase activity, acting on acid anhydrides, in phosphorus-containing anhydrides"/>
    <property type="evidence" value="ECO:0007669"/>
    <property type="project" value="InterPro"/>
</dbReference>
<keyword evidence="8" id="KW-0378">Hydrolase</keyword>
<dbReference type="InterPro" id="IPR012532">
    <property type="entry name" value="BDHCT"/>
</dbReference>
<evidence type="ECO:0000259" key="23">
    <source>
        <dbReference type="PROSITE" id="PS51194"/>
    </source>
</evidence>
<evidence type="ECO:0000256" key="1">
    <source>
        <dbReference type="ARBA" id="ARBA00001947"/>
    </source>
</evidence>
<evidence type="ECO:0000256" key="14">
    <source>
        <dbReference type="ARBA" id="ARBA00023235"/>
    </source>
</evidence>
<keyword evidence="9" id="KW-0347">Helicase</keyword>
<dbReference type="InterPro" id="IPR014001">
    <property type="entry name" value="Helicase_ATP-bd"/>
</dbReference>
<dbReference type="FunFam" id="3.40.50.300:FF:000340">
    <property type="entry name" value="Bloom syndrome, RecQ helicase"/>
    <property type="match status" value="1"/>
</dbReference>
<dbReference type="Pfam" id="PF00570">
    <property type="entry name" value="HRDC"/>
    <property type="match status" value="1"/>
</dbReference>
<evidence type="ECO:0000256" key="4">
    <source>
        <dbReference type="ARBA" id="ARBA00022705"/>
    </source>
</evidence>
<dbReference type="Pfam" id="PF00271">
    <property type="entry name" value="Helicase_C"/>
    <property type="match status" value="1"/>
</dbReference>
<organism evidence="24 25">
    <name type="scientific">Leptobrachium leishanense</name>
    <name type="common">Leishan spiny toad</name>
    <dbReference type="NCBI Taxonomy" id="445787"/>
    <lineage>
        <taxon>Eukaryota</taxon>
        <taxon>Metazoa</taxon>
        <taxon>Chordata</taxon>
        <taxon>Craniata</taxon>
        <taxon>Vertebrata</taxon>
        <taxon>Euteleostomi</taxon>
        <taxon>Amphibia</taxon>
        <taxon>Batrachia</taxon>
        <taxon>Anura</taxon>
        <taxon>Pelobatoidea</taxon>
        <taxon>Megophryidae</taxon>
        <taxon>Leptobrachium</taxon>
    </lineage>
</organism>